<evidence type="ECO:0000313" key="2">
    <source>
        <dbReference type="Proteomes" id="UP000504627"/>
    </source>
</evidence>
<feature type="compositionally biased region" description="Basic and acidic residues" evidence="1">
    <location>
        <begin position="22"/>
        <end position="36"/>
    </location>
</feature>
<accession>A0A7R5KCD3</accession>
<reference evidence="3" key="1">
    <citation type="submission" date="2025-08" db="UniProtKB">
        <authorList>
            <consortium name="RefSeq"/>
        </authorList>
    </citation>
    <scope>IDENTIFICATION</scope>
    <source>
        <tissue evidence="3">Muscle</tissue>
    </source>
</reference>
<protein>
    <submittedName>
        <fullName evidence="3">Uncharacterized protein LOC113987311 isoform X1</fullName>
    </submittedName>
</protein>
<dbReference type="GeneID" id="113987311"/>
<evidence type="ECO:0000256" key="1">
    <source>
        <dbReference type="SAM" id="MobiDB-lite"/>
    </source>
</evidence>
<dbReference type="AlphaFoldDB" id="A0A7R5KCD3"/>
<organism evidence="2 3">
    <name type="scientific">Pipra filicauda</name>
    <name type="common">Wire-tailed manakin</name>
    <dbReference type="NCBI Taxonomy" id="649802"/>
    <lineage>
        <taxon>Eukaryota</taxon>
        <taxon>Metazoa</taxon>
        <taxon>Chordata</taxon>
        <taxon>Craniata</taxon>
        <taxon>Vertebrata</taxon>
        <taxon>Euteleostomi</taxon>
        <taxon>Archelosauria</taxon>
        <taxon>Archosauria</taxon>
        <taxon>Dinosauria</taxon>
        <taxon>Saurischia</taxon>
        <taxon>Theropoda</taxon>
        <taxon>Coelurosauria</taxon>
        <taxon>Aves</taxon>
        <taxon>Neognathae</taxon>
        <taxon>Neoaves</taxon>
        <taxon>Telluraves</taxon>
        <taxon>Australaves</taxon>
        <taxon>Passeriformes</taxon>
        <taxon>Pipridae</taxon>
        <taxon>Pipra</taxon>
    </lineage>
</organism>
<dbReference type="RefSeq" id="XP_039235263.1">
    <property type="nucleotide sequence ID" value="XM_039379329.1"/>
</dbReference>
<dbReference type="Proteomes" id="UP000504627">
    <property type="component" value="Unplaced"/>
</dbReference>
<feature type="compositionally biased region" description="Basic residues" evidence="1">
    <location>
        <begin position="79"/>
        <end position="93"/>
    </location>
</feature>
<keyword evidence="2" id="KW-1185">Reference proteome</keyword>
<evidence type="ECO:0000313" key="3">
    <source>
        <dbReference type="RefSeq" id="XP_039235263.1"/>
    </source>
</evidence>
<dbReference type="InParanoid" id="A0A7R5KCD3"/>
<feature type="region of interest" description="Disordered" evidence="1">
    <location>
        <begin position="1"/>
        <end position="101"/>
    </location>
</feature>
<sequence>MRGMSHSPSPYGRPREPGCAQRHREARFPDRERDGHAANILPPRQPVYLRPQCPSLNGCPCVPPARDGQPGRGGSRSPAARRSRARTSRRLPGGRKDDRKDRFVGTVRRAPAVAGSSANAKQEFETVGLHSSIVFSQLCIGTLEQHEGLCGTEAPPGAGAPTDMSLLCTPL</sequence>
<gene>
    <name evidence="3" type="primary">LOC113987311</name>
</gene>
<name>A0A7R5KCD3_9PASS</name>
<proteinExistence type="predicted"/>